<organism evidence="2 3">
    <name type="scientific">Lachnellula cervina</name>
    <dbReference type="NCBI Taxonomy" id="1316786"/>
    <lineage>
        <taxon>Eukaryota</taxon>
        <taxon>Fungi</taxon>
        <taxon>Dikarya</taxon>
        <taxon>Ascomycota</taxon>
        <taxon>Pezizomycotina</taxon>
        <taxon>Leotiomycetes</taxon>
        <taxon>Helotiales</taxon>
        <taxon>Lachnaceae</taxon>
        <taxon>Lachnellula</taxon>
    </lineage>
</organism>
<name>A0A7D8UXQ1_9HELO</name>
<sequence>MVTLQPEQHHLPHPIPHVPTLPSPF</sequence>
<gene>
    <name evidence="2" type="ORF">LCER1_G000386</name>
</gene>
<evidence type="ECO:0000313" key="3">
    <source>
        <dbReference type="Proteomes" id="UP000481288"/>
    </source>
</evidence>
<evidence type="ECO:0000256" key="1">
    <source>
        <dbReference type="SAM" id="MobiDB-lite"/>
    </source>
</evidence>
<dbReference type="Proteomes" id="UP000481288">
    <property type="component" value="Unassembled WGS sequence"/>
</dbReference>
<evidence type="ECO:0000313" key="2">
    <source>
        <dbReference type="EMBL" id="TVY59060.1"/>
    </source>
</evidence>
<proteinExistence type="predicted"/>
<feature type="region of interest" description="Disordered" evidence="1">
    <location>
        <begin position="1"/>
        <end position="25"/>
    </location>
</feature>
<keyword evidence="3" id="KW-1185">Reference proteome</keyword>
<accession>A0A7D8UXQ1</accession>
<comment type="caution">
    <text evidence="2">The sequence shown here is derived from an EMBL/GenBank/DDBJ whole genome shotgun (WGS) entry which is preliminary data.</text>
</comment>
<dbReference type="EMBL" id="QGMG01000015">
    <property type="protein sequence ID" value="TVY59060.1"/>
    <property type="molecule type" value="Genomic_DNA"/>
</dbReference>
<protein>
    <submittedName>
        <fullName evidence="2">Uncharacterized protein</fullName>
    </submittedName>
</protein>
<feature type="compositionally biased region" description="Pro residues" evidence="1">
    <location>
        <begin position="13"/>
        <end position="25"/>
    </location>
</feature>
<dbReference type="AlphaFoldDB" id="A0A7D8UXQ1"/>
<reference evidence="2 3" key="1">
    <citation type="submission" date="2018-05" db="EMBL/GenBank/DDBJ databases">
        <title>Whole genome sequencing for identification of molecular markers to develop diagnostic detection tools for the regulated plant pathogen Lachnellula willkommii.</title>
        <authorList>
            <person name="Giroux E."/>
            <person name="Bilodeau G."/>
        </authorList>
    </citation>
    <scope>NUCLEOTIDE SEQUENCE [LARGE SCALE GENOMIC DNA]</scope>
    <source>
        <strain evidence="2 3">CBS 625.97</strain>
    </source>
</reference>